<dbReference type="OrthoDB" id="9807790at2"/>
<dbReference type="HOGENOM" id="CLU_001981_11_0_12"/>
<protein>
    <submittedName>
        <fullName evidence="9">FtsK/SpoIIIE family protein</fullName>
    </submittedName>
</protein>
<dbReference type="GO" id="GO:0005524">
    <property type="term" value="F:ATP binding"/>
    <property type="evidence" value="ECO:0007669"/>
    <property type="project" value="UniProtKB-UniRule"/>
</dbReference>
<dbReference type="InterPro" id="IPR018541">
    <property type="entry name" value="Ftsk_gamma"/>
</dbReference>
<dbReference type="Gene3D" id="3.40.50.300">
    <property type="entry name" value="P-loop containing nucleotide triphosphate hydrolases"/>
    <property type="match status" value="1"/>
</dbReference>
<evidence type="ECO:0000256" key="5">
    <source>
        <dbReference type="PROSITE-ProRule" id="PRU00289"/>
    </source>
</evidence>
<keyword evidence="3 5" id="KW-0067">ATP-binding</keyword>
<evidence type="ECO:0000256" key="7">
    <source>
        <dbReference type="SAM" id="Phobius"/>
    </source>
</evidence>
<reference evidence="9 10" key="1">
    <citation type="journal article" date="2004" name="Proc. Natl. Acad. Sci. U.S.A.">
        <title>Comparison of the genome of the oral pathogen Treponema denticola with other spirochete genomes.</title>
        <authorList>
            <person name="Seshadri R."/>
            <person name="Myers G.S."/>
            <person name="Tettelin H."/>
            <person name="Eisen J.A."/>
            <person name="Heidelberg J.F."/>
            <person name="Dodson R.J."/>
            <person name="Davidsen T.M."/>
            <person name="DeBoy R.T."/>
            <person name="Fouts D.E."/>
            <person name="Haft D.H."/>
            <person name="Selengut J."/>
            <person name="Ren Q."/>
            <person name="Brinkac L.M."/>
            <person name="Madupu R."/>
            <person name="Kolonay J."/>
            <person name="Durkin S.A."/>
            <person name="Daugherty S.C."/>
            <person name="Shetty J."/>
            <person name="Shvartsbeyn A."/>
            <person name="Gebregeorgis E."/>
            <person name="Geer K."/>
            <person name="Tsegaye G."/>
            <person name="Malek J."/>
            <person name="Ayodeji B."/>
            <person name="Shatsman S."/>
            <person name="McLeod M.P."/>
            <person name="Smajs D."/>
            <person name="Howell J.K."/>
            <person name="Pal S."/>
            <person name="Amin A."/>
            <person name="Vashisth P."/>
            <person name="McNeill T.Z."/>
            <person name="Xiang Q."/>
            <person name="Sodergren E."/>
            <person name="Baca E."/>
            <person name="Weinstock G.M."/>
            <person name="Norris S.J."/>
            <person name="Fraser C.M."/>
            <person name="Paulsen I.T."/>
        </authorList>
    </citation>
    <scope>NUCLEOTIDE SEQUENCE [LARGE SCALE GENOMIC DNA]</scope>
    <source>
        <strain evidence="10">ATCC 35405 / DSM 14222 / CIP 103919 / JCM 8153 / KCTC 15104</strain>
    </source>
</reference>
<gene>
    <name evidence="9" type="ordered locus">TDE_0173</name>
</gene>
<dbReference type="PANTHER" id="PTHR22683:SF41">
    <property type="entry name" value="DNA TRANSLOCASE FTSK"/>
    <property type="match status" value="1"/>
</dbReference>
<keyword evidence="7" id="KW-0812">Transmembrane</keyword>
<keyword evidence="7" id="KW-0472">Membrane</keyword>
<proteinExistence type="inferred from homology"/>
<feature type="transmembrane region" description="Helical" evidence="7">
    <location>
        <begin position="118"/>
        <end position="140"/>
    </location>
</feature>
<dbReference type="Gene3D" id="3.30.980.40">
    <property type="match status" value="1"/>
</dbReference>
<dbReference type="EMBL" id="AE017226">
    <property type="protein sequence ID" value="AAS10670.1"/>
    <property type="molecule type" value="Genomic_DNA"/>
</dbReference>
<evidence type="ECO:0000256" key="4">
    <source>
        <dbReference type="ARBA" id="ARBA00023125"/>
    </source>
</evidence>
<feature type="region of interest" description="Disordered" evidence="6">
    <location>
        <begin position="321"/>
        <end position="377"/>
    </location>
</feature>
<dbReference type="GO" id="GO:0003677">
    <property type="term" value="F:DNA binding"/>
    <property type="evidence" value="ECO:0007669"/>
    <property type="project" value="UniProtKB-KW"/>
</dbReference>
<dbReference type="SUPFAM" id="SSF46785">
    <property type="entry name" value="Winged helix' DNA-binding domain"/>
    <property type="match status" value="1"/>
</dbReference>
<feature type="transmembrane region" description="Helical" evidence="7">
    <location>
        <begin position="83"/>
        <end position="106"/>
    </location>
</feature>
<feature type="transmembrane region" description="Helical" evidence="7">
    <location>
        <begin position="12"/>
        <end position="36"/>
    </location>
</feature>
<dbReference type="Pfam" id="PF01580">
    <property type="entry name" value="FtsK_SpoIIIE"/>
    <property type="match status" value="1"/>
</dbReference>
<feature type="transmembrane region" description="Helical" evidence="7">
    <location>
        <begin position="56"/>
        <end position="77"/>
    </location>
</feature>
<dbReference type="eggNOG" id="COG1674">
    <property type="taxonomic scope" value="Bacteria"/>
</dbReference>
<name>Q73RB8_TREDE</name>
<feature type="compositionally biased region" description="Acidic residues" evidence="6">
    <location>
        <begin position="288"/>
        <end position="298"/>
    </location>
</feature>
<feature type="binding site" evidence="5">
    <location>
        <begin position="533"/>
        <end position="540"/>
    </location>
    <ligand>
        <name>ATP</name>
        <dbReference type="ChEBI" id="CHEBI:30616"/>
    </ligand>
</feature>
<dbReference type="RefSeq" id="WP_002681056.1">
    <property type="nucleotide sequence ID" value="NC_002967.9"/>
</dbReference>
<organism evidence="9 10">
    <name type="scientific">Treponema denticola (strain ATCC 35405 / DSM 14222 / CIP 103919 / JCM 8153 / KCTC 15104)</name>
    <dbReference type="NCBI Taxonomy" id="243275"/>
    <lineage>
        <taxon>Bacteria</taxon>
        <taxon>Pseudomonadati</taxon>
        <taxon>Spirochaetota</taxon>
        <taxon>Spirochaetia</taxon>
        <taxon>Spirochaetales</taxon>
        <taxon>Treponemataceae</taxon>
        <taxon>Treponema</taxon>
    </lineage>
</organism>
<dbReference type="InterPro" id="IPR036388">
    <property type="entry name" value="WH-like_DNA-bd_sf"/>
</dbReference>
<dbReference type="InterPro" id="IPR036390">
    <property type="entry name" value="WH_DNA-bd_sf"/>
</dbReference>
<dbReference type="Gene3D" id="1.10.10.10">
    <property type="entry name" value="Winged helix-like DNA-binding domain superfamily/Winged helix DNA-binding domain"/>
    <property type="match status" value="1"/>
</dbReference>
<keyword evidence="2 5" id="KW-0547">Nucleotide-binding</keyword>
<dbReference type="InterPro" id="IPR027417">
    <property type="entry name" value="P-loop_NTPase"/>
</dbReference>
<dbReference type="SUPFAM" id="SSF52540">
    <property type="entry name" value="P-loop containing nucleoside triphosphate hydrolases"/>
    <property type="match status" value="1"/>
</dbReference>
<dbReference type="InterPro" id="IPR002543">
    <property type="entry name" value="FtsK_dom"/>
</dbReference>
<dbReference type="CDD" id="cd01127">
    <property type="entry name" value="TrwB_TraG_TraD_VirD4"/>
    <property type="match status" value="1"/>
</dbReference>
<dbReference type="Pfam" id="PF09397">
    <property type="entry name" value="FtsK_gamma"/>
    <property type="match status" value="1"/>
</dbReference>
<dbReference type="PROSITE" id="PS50901">
    <property type="entry name" value="FTSK"/>
    <property type="match status" value="1"/>
</dbReference>
<evidence type="ECO:0000256" key="1">
    <source>
        <dbReference type="ARBA" id="ARBA00006474"/>
    </source>
</evidence>
<evidence type="ECO:0000313" key="9">
    <source>
        <dbReference type="EMBL" id="AAS10670.1"/>
    </source>
</evidence>
<dbReference type="InterPro" id="IPR050206">
    <property type="entry name" value="FtsK/SpoIIIE/SftA"/>
</dbReference>
<dbReference type="InterPro" id="IPR041027">
    <property type="entry name" value="FtsK_alpha"/>
</dbReference>
<sequence length="846" mass="94016">MIEESKYRVISITLGILIFMISIYIALAVLLPIFGFKGYIFPFETIGTILFSTYKFSSLLIPIILLYSSILLMIPGWSLHSKFLLSFMPVYFLTCVMGEHLVYFLLPKIANNTVQEFTKIAVTLATGLLLLMEVFLTLILSERVHQKASVQPEEKDEIEDIIGDSYSSSETPMVFGEGNETVKTGFWLKTNIKTAPETNRQTMSEAGLTRSQFIKSQLNSRTEEPKEAPPLKDIDADIQVDIGSAAPEESKKSIIESLVVIEDINTEQDLEELNSIDDGKDEVFLSSSEEESDENLTEYAEYEQPEIAEYGNLEPNEITEDEDLENDDDSENTDVDDIDTDDEDQDEAEAPLSEELSGDIEISAAQPLKPKKDSKDKKKGYHIPYDLLTKYPGNEYWIVDDSTRKAAVALKNTFEEFNIAIEITGIRKGPVVTMFEVLPPPGIKLGKITALQDNIALRLAAQSVRIVAPIPGKQAVGIEVPNESRAIVGFRELIETQIPETEKMGIPIVLGKDVTGEPQTLDLCQTPHLLIAGATGSGKSVCVNSIILSILYNKSPEEVKLLLVDPKIVELKLYNGIGHLLTPVITEPKRALQGLQYCICEMERRYAMLDSMSVRDIKSYNKKIKREKIAAEPLPYIVIIIDEFADLMSTTGKELEATVSRLCAMSRAVGIHLVLATQRPSTNVITGLIKANIPSRIAFMVASRVDSQIILDNIGAEKLLGKGDMLYVSTTKPFPARIQGTFVSDDEVEQVVECVKTFGEPDYIDDEIFVDDEEYSQGTLFGEESDPLYDEALEIVLAEGKASASYIQRRLKIGYNRAARIVEEMEERGVVGPANGSKPREVITHS</sequence>
<evidence type="ECO:0000256" key="3">
    <source>
        <dbReference type="ARBA" id="ARBA00022840"/>
    </source>
</evidence>
<comment type="similarity">
    <text evidence="1">Belongs to the FtsK/SpoIIIE/SftA family.</text>
</comment>
<feature type="compositionally biased region" description="Acidic residues" evidence="6">
    <location>
        <begin position="321"/>
        <end position="349"/>
    </location>
</feature>
<feature type="region of interest" description="Disordered" evidence="6">
    <location>
        <begin position="275"/>
        <end position="298"/>
    </location>
</feature>
<dbReference type="KEGG" id="tde:TDE_0173"/>
<dbReference type="InterPro" id="IPR003593">
    <property type="entry name" value="AAA+_ATPase"/>
</dbReference>
<dbReference type="SMART" id="SM00382">
    <property type="entry name" value="AAA"/>
    <property type="match status" value="1"/>
</dbReference>
<evidence type="ECO:0000259" key="8">
    <source>
        <dbReference type="PROSITE" id="PS50901"/>
    </source>
</evidence>
<dbReference type="Proteomes" id="UP000008212">
    <property type="component" value="Chromosome"/>
</dbReference>
<dbReference type="PANTHER" id="PTHR22683">
    <property type="entry name" value="SPORULATION PROTEIN RELATED"/>
    <property type="match status" value="1"/>
</dbReference>
<dbReference type="AlphaFoldDB" id="Q73RB8"/>
<evidence type="ECO:0000256" key="2">
    <source>
        <dbReference type="ARBA" id="ARBA00022741"/>
    </source>
</evidence>
<feature type="domain" description="FtsK" evidence="8">
    <location>
        <begin position="516"/>
        <end position="708"/>
    </location>
</feature>
<dbReference type="GeneID" id="2739525"/>
<evidence type="ECO:0000313" key="10">
    <source>
        <dbReference type="Proteomes" id="UP000008212"/>
    </source>
</evidence>
<keyword evidence="4" id="KW-0238">DNA-binding</keyword>
<accession>Q73RB8</accession>
<dbReference type="SMART" id="SM00843">
    <property type="entry name" value="Ftsk_gamma"/>
    <property type="match status" value="1"/>
</dbReference>
<dbReference type="PaxDb" id="243275-TDE_0173"/>
<dbReference type="PATRIC" id="fig|243275.7.peg.170"/>
<evidence type="ECO:0000256" key="6">
    <source>
        <dbReference type="SAM" id="MobiDB-lite"/>
    </source>
</evidence>
<dbReference type="Pfam" id="PF17854">
    <property type="entry name" value="FtsK_alpha"/>
    <property type="match status" value="1"/>
</dbReference>
<dbReference type="STRING" id="243275.TDE_0173"/>
<keyword evidence="7" id="KW-1133">Transmembrane helix</keyword>
<keyword evidence="10" id="KW-1185">Reference proteome</keyword>